<keyword evidence="6" id="KW-0540">Nuclease</keyword>
<protein>
    <recommendedName>
        <fullName evidence="4">ribonuclease Z</fullName>
        <ecNumber evidence="4">3.1.26.11</ecNumber>
    </recommendedName>
</protein>
<dbReference type="KEGG" id="pgri:PgNI_09414"/>
<comment type="catalytic activity">
    <reaction evidence="1">
        <text>Endonucleolytic cleavage of RNA, removing extra 3' nucleotides from tRNA precursor, generating 3' termini of tRNAs. A 3'-hydroxy group is left at the tRNA terminus and a 5'-phosphoryl group is left at the trailer molecule.</text>
        <dbReference type="EC" id="3.1.26.11"/>
    </reaction>
</comment>
<keyword evidence="5" id="KW-0819">tRNA processing</keyword>
<dbReference type="GO" id="GO:0005739">
    <property type="term" value="C:mitochondrion"/>
    <property type="evidence" value="ECO:0007669"/>
    <property type="project" value="TreeGrafter"/>
</dbReference>
<reference evidence="14" key="2">
    <citation type="submission" date="2019-10" db="EMBL/GenBank/DDBJ databases">
        <authorList>
            <consortium name="NCBI Genome Project"/>
        </authorList>
    </citation>
    <scope>NUCLEOTIDE SEQUENCE</scope>
    <source>
        <strain evidence="14">NI907</strain>
    </source>
</reference>
<dbReference type="Gene3D" id="3.60.15.10">
    <property type="entry name" value="Ribonuclease Z/Hydroxyacylglutathione hydrolase-like"/>
    <property type="match status" value="2"/>
</dbReference>
<dbReference type="InterPro" id="IPR036866">
    <property type="entry name" value="RibonucZ/Hydroxyglut_hydro"/>
</dbReference>
<dbReference type="InterPro" id="IPR047151">
    <property type="entry name" value="RNZ2-like"/>
</dbReference>
<comment type="cofactor">
    <cofactor evidence="2">
        <name>Zn(2+)</name>
        <dbReference type="ChEBI" id="CHEBI:29105"/>
    </cofactor>
</comment>
<evidence type="ECO:0000256" key="1">
    <source>
        <dbReference type="ARBA" id="ARBA00000402"/>
    </source>
</evidence>
<keyword evidence="8" id="KW-0255">Endonuclease</keyword>
<keyword evidence="7" id="KW-0479">Metal-binding</keyword>
<feature type="domain" description="Metallo-beta-lactamase" evidence="12">
    <location>
        <begin position="647"/>
        <end position="856"/>
    </location>
</feature>
<reference evidence="14" key="3">
    <citation type="submission" date="2025-08" db="UniProtKB">
        <authorList>
            <consortium name="RefSeq"/>
        </authorList>
    </citation>
    <scope>IDENTIFICATION</scope>
    <source>
        <strain evidence="14">NI907</strain>
    </source>
</reference>
<dbReference type="RefSeq" id="XP_030977588.1">
    <property type="nucleotide sequence ID" value="XM_031129398.1"/>
</dbReference>
<comment type="similarity">
    <text evidence="3">Belongs to the RNase Z family.</text>
</comment>
<dbReference type="Proteomes" id="UP000515153">
    <property type="component" value="Unplaced"/>
</dbReference>
<dbReference type="GO" id="GO:0042781">
    <property type="term" value="F:3'-tRNA processing endoribonuclease activity"/>
    <property type="evidence" value="ECO:0007669"/>
    <property type="project" value="UniProtKB-EC"/>
</dbReference>
<dbReference type="GO" id="GO:1990180">
    <property type="term" value="P:mitochondrial tRNA 3'-end processing"/>
    <property type="evidence" value="ECO:0007669"/>
    <property type="project" value="TreeGrafter"/>
</dbReference>
<evidence type="ECO:0000256" key="6">
    <source>
        <dbReference type="ARBA" id="ARBA00022722"/>
    </source>
</evidence>
<accession>A0A6P8ARP7</accession>
<evidence type="ECO:0000313" key="13">
    <source>
        <dbReference type="Proteomes" id="UP000515153"/>
    </source>
</evidence>
<dbReference type="CDD" id="cd07718">
    <property type="entry name" value="RNaseZ_ELAC1_ELAC2-C-term-like_MBL-fold"/>
    <property type="match status" value="1"/>
</dbReference>
<dbReference type="PANTHER" id="PTHR12553">
    <property type="entry name" value="ZINC PHOSPHODIESTERASE ELAC PROTEIN 2"/>
    <property type="match status" value="1"/>
</dbReference>
<dbReference type="Pfam" id="PF12706">
    <property type="entry name" value="Lactamase_B_2"/>
    <property type="match status" value="1"/>
</dbReference>
<dbReference type="EC" id="3.1.26.11" evidence="4"/>
<evidence type="ECO:0000256" key="2">
    <source>
        <dbReference type="ARBA" id="ARBA00001947"/>
    </source>
</evidence>
<evidence type="ECO:0000256" key="11">
    <source>
        <dbReference type="SAM" id="MobiDB-lite"/>
    </source>
</evidence>
<dbReference type="PANTHER" id="PTHR12553:SF49">
    <property type="entry name" value="ZINC PHOSPHODIESTERASE ELAC PROTEIN 2"/>
    <property type="match status" value="1"/>
</dbReference>
<dbReference type="GO" id="GO:0046872">
    <property type="term" value="F:metal ion binding"/>
    <property type="evidence" value="ECO:0007669"/>
    <property type="project" value="UniProtKB-KW"/>
</dbReference>
<evidence type="ECO:0000256" key="8">
    <source>
        <dbReference type="ARBA" id="ARBA00022759"/>
    </source>
</evidence>
<evidence type="ECO:0000313" key="14">
    <source>
        <dbReference type="RefSeq" id="XP_030977588.1"/>
    </source>
</evidence>
<name>A0A6P8ARP7_PYRGI</name>
<dbReference type="SUPFAM" id="SSF56281">
    <property type="entry name" value="Metallo-hydrolase/oxidoreductase"/>
    <property type="match status" value="1"/>
</dbReference>
<evidence type="ECO:0000256" key="4">
    <source>
        <dbReference type="ARBA" id="ARBA00012477"/>
    </source>
</evidence>
<gene>
    <name evidence="14" type="ORF">PgNI_09414</name>
</gene>
<dbReference type="InterPro" id="IPR001279">
    <property type="entry name" value="Metallo-B-lactamas"/>
</dbReference>
<keyword evidence="9" id="KW-0378">Hydrolase</keyword>
<keyword evidence="13" id="KW-1185">Reference proteome</keyword>
<sequence>MNNITQRTANLVTGVLKYPPRLQRLSIGNKQLLQLRYYHAYQHRPALDDPYDLDDVYDVTLAPFKKSYAVGILLEPPSWLAITRVKSKSSGQHKRQKQGEFPEQTSMLSQADIVWAPTADTAGSAIWLHCDTRRYLIGRIPEGTQRVLADRSNDRPMIKLEEIMVTGPIGSETCSGLMGMVLTLAASKSMAIKDNPSKSKKNEAKASNLNRLRLRGGRNLPYYLAMGRSFILRQKLPLDVNEILADPRLEDPTNSEHDWEDENIRVWHVPLSANTSHSPGGRKRAKVSHGDSEPGPEMLSETDQQLVKSVLMTMFETDWRLDGLVETKLSQVRSRDTTLYVRKNGNLEEYQGPRPGGSEPLPDITVLTRRNWHPSQIRNLPKTSPSSTSMCYIVKLHSRRGKFDSAAADKLGLQKKQRSLVCRGQSVTTASGNVITPEMVMAPPVPGVGFAVIDVPSADYVESLLSRPEWDNEKIMSDMVAIYWTLGQGLADDERILAFMRKYSHLRHTVSSLDVCANHIAFGKSAKGIIRHHYLDKKRFPLPVFNNAEPMGDLSSKPFVPAKPEVRLELAPRQVFQDDRSPPLVATAAQELQPSSAVKELIDVARETVNKQDFQALVQADNKDLPCPDAEVIALGTGSSLPSVYRNVSATLVRVPGAGNYLFDCGESTLSQLRRHYGIEGADEILRDLRVLWLSHPHADHHLGTARLLQAWDAATSSLSATTSEGSPRFLTVVGPMCLMNYIQEHQNVEYISNRLTLIGVMRPNRTTRIAEPIVFTESQQANIGGLTRIDVAKTDHCFDSFATVFTWEKTGLKVAYSGDCRPSDEFVHIGQGSTLLIHEATFETEKQGDAIAKKHSTMSEAMDVARRMKARRVLMTHFSQRYASIPRDIARRNSADGDMIVLFAFDHMRAKLGEFTEAVEFLPALQKMYDIVLEEEGDEAGTSVPDLAAGQVGEELAQDEAAAVN</sequence>
<evidence type="ECO:0000256" key="9">
    <source>
        <dbReference type="ARBA" id="ARBA00022801"/>
    </source>
</evidence>
<dbReference type="InterPro" id="IPR027794">
    <property type="entry name" value="tRNase_Z_dom"/>
</dbReference>
<evidence type="ECO:0000256" key="3">
    <source>
        <dbReference type="ARBA" id="ARBA00007823"/>
    </source>
</evidence>
<dbReference type="AlphaFoldDB" id="A0A6P8ARP7"/>
<dbReference type="SMART" id="SM00849">
    <property type="entry name" value="Lactamase_B"/>
    <property type="match status" value="1"/>
</dbReference>
<dbReference type="GeneID" id="41964306"/>
<evidence type="ECO:0000256" key="5">
    <source>
        <dbReference type="ARBA" id="ARBA00022694"/>
    </source>
</evidence>
<proteinExistence type="inferred from homology"/>
<keyword evidence="10" id="KW-0862">Zinc</keyword>
<reference evidence="14" key="1">
    <citation type="journal article" date="2019" name="Mol. Biol. Evol.">
        <title>Blast fungal genomes show frequent chromosomal changes, gene gains and losses, and effector gene turnover.</title>
        <authorList>
            <person name="Gomez Luciano L.B."/>
            <person name="Jason Tsai I."/>
            <person name="Chuma I."/>
            <person name="Tosa Y."/>
            <person name="Chen Y.H."/>
            <person name="Li J.Y."/>
            <person name="Li M.Y."/>
            <person name="Jade Lu M.Y."/>
            <person name="Nakayashiki H."/>
            <person name="Li W.H."/>
        </authorList>
    </citation>
    <scope>NUCLEOTIDE SEQUENCE</scope>
    <source>
        <strain evidence="14">NI907</strain>
    </source>
</reference>
<evidence type="ECO:0000256" key="10">
    <source>
        <dbReference type="ARBA" id="ARBA00022833"/>
    </source>
</evidence>
<organism evidence="13 14">
    <name type="scientific">Pyricularia grisea</name>
    <name type="common">Crabgrass-specific blast fungus</name>
    <name type="synonym">Magnaporthe grisea</name>
    <dbReference type="NCBI Taxonomy" id="148305"/>
    <lineage>
        <taxon>Eukaryota</taxon>
        <taxon>Fungi</taxon>
        <taxon>Dikarya</taxon>
        <taxon>Ascomycota</taxon>
        <taxon>Pezizomycotina</taxon>
        <taxon>Sordariomycetes</taxon>
        <taxon>Sordariomycetidae</taxon>
        <taxon>Magnaporthales</taxon>
        <taxon>Pyriculariaceae</taxon>
        <taxon>Pyricularia</taxon>
    </lineage>
</organism>
<evidence type="ECO:0000259" key="12">
    <source>
        <dbReference type="SMART" id="SM00849"/>
    </source>
</evidence>
<evidence type="ECO:0000256" key="7">
    <source>
        <dbReference type="ARBA" id="ARBA00022723"/>
    </source>
</evidence>
<feature type="region of interest" description="Disordered" evidence="11">
    <location>
        <begin position="272"/>
        <end position="300"/>
    </location>
</feature>
<dbReference type="Pfam" id="PF13691">
    <property type="entry name" value="Lactamase_B_4"/>
    <property type="match status" value="1"/>
</dbReference>